<evidence type="ECO:0008006" key="7">
    <source>
        <dbReference type="Google" id="ProtNLM"/>
    </source>
</evidence>
<accession>A0A433SU59</accession>
<evidence type="ECO:0000313" key="5">
    <source>
        <dbReference type="EMBL" id="RUS72810.1"/>
    </source>
</evidence>
<evidence type="ECO:0000256" key="1">
    <source>
        <dbReference type="ARBA" id="ARBA00006588"/>
    </source>
</evidence>
<feature type="compositionally biased region" description="Acidic residues" evidence="2">
    <location>
        <begin position="215"/>
        <end position="225"/>
    </location>
</feature>
<gene>
    <name evidence="5" type="ORF">EGW08_019423</name>
</gene>
<dbReference type="AlphaFoldDB" id="A0A433SU59"/>
<dbReference type="InterPro" id="IPR010733">
    <property type="entry name" value="DUF1308"/>
</dbReference>
<dbReference type="PANTHER" id="PTHR13379">
    <property type="entry name" value="UNCHARACTERIZED DUF1308"/>
    <property type="match status" value="1"/>
</dbReference>
<organism evidence="5 6">
    <name type="scientific">Elysia chlorotica</name>
    <name type="common">Eastern emerald elysia</name>
    <name type="synonym">Sea slug</name>
    <dbReference type="NCBI Taxonomy" id="188477"/>
    <lineage>
        <taxon>Eukaryota</taxon>
        <taxon>Metazoa</taxon>
        <taxon>Spiralia</taxon>
        <taxon>Lophotrochozoa</taxon>
        <taxon>Mollusca</taxon>
        <taxon>Gastropoda</taxon>
        <taxon>Heterobranchia</taxon>
        <taxon>Euthyneura</taxon>
        <taxon>Panpulmonata</taxon>
        <taxon>Sacoglossa</taxon>
        <taxon>Placobranchoidea</taxon>
        <taxon>Plakobranchidae</taxon>
        <taxon>Elysia</taxon>
    </lineage>
</organism>
<dbReference type="Pfam" id="PF18474">
    <property type="entry name" value="DUF5614"/>
    <property type="match status" value="1"/>
</dbReference>
<comment type="similarity">
    <text evidence="1">Belongs to the UPF0415 family.</text>
</comment>
<evidence type="ECO:0000256" key="2">
    <source>
        <dbReference type="SAM" id="MobiDB-lite"/>
    </source>
</evidence>
<evidence type="ECO:0000259" key="4">
    <source>
        <dbReference type="Pfam" id="PF18474"/>
    </source>
</evidence>
<feature type="domain" description="DUF1308" evidence="3">
    <location>
        <begin position="292"/>
        <end position="453"/>
    </location>
</feature>
<evidence type="ECO:0000313" key="6">
    <source>
        <dbReference type="Proteomes" id="UP000271974"/>
    </source>
</evidence>
<dbReference type="Pfam" id="PF07000">
    <property type="entry name" value="DUF1308"/>
    <property type="match status" value="1"/>
</dbReference>
<protein>
    <recommendedName>
        <fullName evidence="7">DUF1308 domain-containing protein</fullName>
    </recommendedName>
</protein>
<reference evidence="5 6" key="1">
    <citation type="submission" date="2019-01" db="EMBL/GenBank/DDBJ databases">
        <title>A draft genome assembly of the solar-powered sea slug Elysia chlorotica.</title>
        <authorList>
            <person name="Cai H."/>
            <person name="Li Q."/>
            <person name="Fang X."/>
            <person name="Li J."/>
            <person name="Curtis N.E."/>
            <person name="Altenburger A."/>
            <person name="Shibata T."/>
            <person name="Feng M."/>
            <person name="Maeda T."/>
            <person name="Schwartz J.A."/>
            <person name="Shigenobu S."/>
            <person name="Lundholm N."/>
            <person name="Nishiyama T."/>
            <person name="Yang H."/>
            <person name="Hasebe M."/>
            <person name="Li S."/>
            <person name="Pierce S.K."/>
            <person name="Wang J."/>
        </authorList>
    </citation>
    <scope>NUCLEOTIDE SEQUENCE [LARGE SCALE GENOMIC DNA]</scope>
    <source>
        <strain evidence="5">EC2010</strain>
        <tissue evidence="5">Whole organism of an adult</tissue>
    </source>
</reference>
<dbReference type="PANTHER" id="PTHR13379:SF0">
    <property type="entry name" value="UPF0415 PROTEIN C7ORF25"/>
    <property type="match status" value="1"/>
</dbReference>
<proteinExistence type="inferred from homology"/>
<keyword evidence="6" id="KW-1185">Reference proteome</keyword>
<dbReference type="STRING" id="188477.A0A433SU59"/>
<dbReference type="InterPro" id="IPR041076">
    <property type="entry name" value="DUF5614"/>
</dbReference>
<feature type="region of interest" description="Disordered" evidence="2">
    <location>
        <begin position="203"/>
        <end position="225"/>
    </location>
</feature>
<name>A0A433SU59_ELYCH</name>
<dbReference type="EMBL" id="RQTK01001015">
    <property type="protein sequence ID" value="RUS72810.1"/>
    <property type="molecule type" value="Genomic_DNA"/>
</dbReference>
<sequence>MDFKDNKDCWPDVNDFIEFAESLKQRVSKLGNIQGVGKLERKIRAELKFMNQLKQRDLHTQQSRLKSSNLGHFASLVHASERLPRVAGVLVPYQLPSRPDSLLVDLLALGGHAWVKVVARKAQALHLVWAGAGQFGERDLLSQASEYLECAARHPINFCTPQIHFAFYNQVTDAMATALERLGVKVWGERVPVDPAVTEKLHGFESEENSSQSSDCEDDLDTDSWNDETLVISPPDFQYFSLGSFKEYGQNPSPPVSLSSSFTEANVITSTTASPPLLPTRSVEGVCGIQRVNLDITSLIALVSSVTHGRCQLVFRDQVLTAQAQEERHAPVLPVLNRFLAGKQMFACETAVSSFRSILNILGGAEEKERATEFLSRVKVVPDQPSARALELKCQGRVKERSKVVFGTGDTLHAITITSNMGFVRAAQSQGVVFPVFLHPARALTEEKESSAQPL</sequence>
<evidence type="ECO:0000259" key="3">
    <source>
        <dbReference type="Pfam" id="PF07000"/>
    </source>
</evidence>
<dbReference type="OrthoDB" id="441890at2759"/>
<comment type="caution">
    <text evidence="5">The sequence shown here is derived from an EMBL/GenBank/DDBJ whole genome shotgun (WGS) entry which is preliminary data.</text>
</comment>
<feature type="domain" description="DUF5614" evidence="4">
    <location>
        <begin position="15"/>
        <end position="221"/>
    </location>
</feature>
<dbReference type="Proteomes" id="UP000271974">
    <property type="component" value="Unassembled WGS sequence"/>
</dbReference>